<dbReference type="PANTHER" id="PTHR48061:SF2">
    <property type="entry name" value="RECEPTOR LIKE PROTEIN 30-LIKE"/>
    <property type="match status" value="1"/>
</dbReference>
<dbReference type="GO" id="GO:0016020">
    <property type="term" value="C:membrane"/>
    <property type="evidence" value="ECO:0007669"/>
    <property type="project" value="UniProtKB-SubCell"/>
</dbReference>
<evidence type="ECO:0000256" key="5">
    <source>
        <dbReference type="ARBA" id="ARBA00022737"/>
    </source>
</evidence>
<evidence type="ECO:0000256" key="7">
    <source>
        <dbReference type="ARBA" id="ARBA00023136"/>
    </source>
</evidence>
<proteinExistence type="predicted"/>
<evidence type="ECO:0000259" key="10">
    <source>
        <dbReference type="Pfam" id="PF08263"/>
    </source>
</evidence>
<dbReference type="InterPro" id="IPR001611">
    <property type="entry name" value="Leu-rich_rpt"/>
</dbReference>
<dbReference type="InterPro" id="IPR032675">
    <property type="entry name" value="LRR_dom_sf"/>
</dbReference>
<dbReference type="Pfam" id="PF00560">
    <property type="entry name" value="LRR_1"/>
    <property type="match status" value="4"/>
</dbReference>
<keyword evidence="12" id="KW-1185">Reference proteome</keyword>
<evidence type="ECO:0000256" key="8">
    <source>
        <dbReference type="ARBA" id="ARBA00023180"/>
    </source>
</evidence>
<feature type="signal peptide" evidence="9">
    <location>
        <begin position="1"/>
        <end position="21"/>
    </location>
</feature>
<protein>
    <recommendedName>
        <fullName evidence="10">Leucine-rich repeat-containing N-terminal plant-type domain-containing protein</fullName>
    </recommendedName>
</protein>
<dbReference type="Gene3D" id="3.80.10.10">
    <property type="entry name" value="Ribonuclease Inhibitor"/>
    <property type="match status" value="1"/>
</dbReference>
<keyword evidence="7" id="KW-0472">Membrane</keyword>
<evidence type="ECO:0000256" key="2">
    <source>
        <dbReference type="ARBA" id="ARBA00022614"/>
    </source>
</evidence>
<sequence>MTALLLLYSTLVLLSFSTTKASTLTQALCLADQRHALLQLKKGFELTDQLQSWSASTDCCSWDGITCDQLTGLVIAVDLSDLHISGELSPALFNLSSLQYLNLSYNSFIGVELPQTGFDRLANLTHLDLSNSGFAGQVPSGISLLTNLISLDLSYNYFEVHDPDLQTLLRNLTNIQVLNLDGNNHFLNSYFPTFLANFSRLSVLSLSYCGLRGQFPLKIFHHTNLTVLDLTENPMLTGKLPEFTRASFLQYLSLASTSFNGPIPDSIGNLQK</sequence>
<evidence type="ECO:0000313" key="11">
    <source>
        <dbReference type="EMBL" id="KAJ3690985.1"/>
    </source>
</evidence>
<keyword evidence="8" id="KW-0325">Glycoprotein</keyword>
<keyword evidence="3" id="KW-0812">Transmembrane</keyword>
<comment type="subcellular location">
    <subcellularLocation>
        <location evidence="1">Membrane</location>
        <topology evidence="1">Single-pass type I membrane protein</topology>
    </subcellularLocation>
</comment>
<evidence type="ECO:0000256" key="6">
    <source>
        <dbReference type="ARBA" id="ARBA00022989"/>
    </source>
</evidence>
<reference evidence="11 12" key="1">
    <citation type="journal article" date="2022" name="Cell">
        <title>Repeat-based holocentromeres influence genome architecture and karyotype evolution.</title>
        <authorList>
            <person name="Hofstatter P.G."/>
            <person name="Thangavel G."/>
            <person name="Lux T."/>
            <person name="Neumann P."/>
            <person name="Vondrak T."/>
            <person name="Novak P."/>
            <person name="Zhang M."/>
            <person name="Costa L."/>
            <person name="Castellani M."/>
            <person name="Scott A."/>
            <person name="Toegelov H."/>
            <person name="Fuchs J."/>
            <person name="Mata-Sucre Y."/>
            <person name="Dias Y."/>
            <person name="Vanzela A.L.L."/>
            <person name="Huettel B."/>
            <person name="Almeida C.C.S."/>
            <person name="Simkova H."/>
            <person name="Souza G."/>
            <person name="Pedrosa-Harand A."/>
            <person name="Macas J."/>
            <person name="Mayer K.F.X."/>
            <person name="Houben A."/>
            <person name="Marques A."/>
        </authorList>
    </citation>
    <scope>NUCLEOTIDE SEQUENCE [LARGE SCALE GENOMIC DNA]</scope>
    <source>
        <strain evidence="11">RhyTen1mFocal</strain>
    </source>
</reference>
<keyword evidence="6" id="KW-1133">Transmembrane helix</keyword>
<evidence type="ECO:0000256" key="9">
    <source>
        <dbReference type="SAM" id="SignalP"/>
    </source>
</evidence>
<dbReference type="PANTHER" id="PTHR48061">
    <property type="entry name" value="LEUCINE-RICH REPEAT RECEPTOR PROTEIN KINASE EMS1-LIKE-RELATED"/>
    <property type="match status" value="1"/>
</dbReference>
<name>A0AAD5ZCH5_9POAL</name>
<comment type="caution">
    <text evidence="11">The sequence shown here is derived from an EMBL/GenBank/DDBJ whole genome shotgun (WGS) entry which is preliminary data.</text>
</comment>
<feature type="domain" description="Leucine-rich repeat-containing N-terminal plant-type" evidence="10">
    <location>
        <begin position="31"/>
        <end position="68"/>
    </location>
</feature>
<evidence type="ECO:0000256" key="4">
    <source>
        <dbReference type="ARBA" id="ARBA00022729"/>
    </source>
</evidence>
<feature type="chain" id="PRO_5042256075" description="Leucine-rich repeat-containing N-terminal plant-type domain-containing protein" evidence="9">
    <location>
        <begin position="22"/>
        <end position="272"/>
    </location>
</feature>
<dbReference type="SUPFAM" id="SSF52058">
    <property type="entry name" value="L domain-like"/>
    <property type="match status" value="1"/>
</dbReference>
<dbReference type="InterPro" id="IPR046956">
    <property type="entry name" value="RLP23-like"/>
</dbReference>
<dbReference type="Proteomes" id="UP001210211">
    <property type="component" value="Unassembled WGS sequence"/>
</dbReference>
<dbReference type="FunFam" id="3.80.10.10:FF:000129">
    <property type="entry name" value="Leucine-rich repeat receptor-like kinase"/>
    <property type="match status" value="1"/>
</dbReference>
<keyword evidence="2" id="KW-0433">Leucine-rich repeat</keyword>
<dbReference type="InterPro" id="IPR013210">
    <property type="entry name" value="LRR_N_plant-typ"/>
</dbReference>
<evidence type="ECO:0000256" key="3">
    <source>
        <dbReference type="ARBA" id="ARBA00022692"/>
    </source>
</evidence>
<accession>A0AAD5ZCH5</accession>
<dbReference type="Pfam" id="PF13516">
    <property type="entry name" value="LRR_6"/>
    <property type="match status" value="1"/>
</dbReference>
<keyword evidence="4 9" id="KW-0732">Signal</keyword>
<evidence type="ECO:0000313" key="12">
    <source>
        <dbReference type="Proteomes" id="UP001210211"/>
    </source>
</evidence>
<gene>
    <name evidence="11" type="ORF">LUZ61_020149</name>
</gene>
<dbReference type="AlphaFoldDB" id="A0AAD5ZCH5"/>
<evidence type="ECO:0000256" key="1">
    <source>
        <dbReference type="ARBA" id="ARBA00004479"/>
    </source>
</evidence>
<dbReference type="Pfam" id="PF08263">
    <property type="entry name" value="LRRNT_2"/>
    <property type="match status" value="1"/>
</dbReference>
<organism evidence="11 12">
    <name type="scientific">Rhynchospora tenuis</name>
    <dbReference type="NCBI Taxonomy" id="198213"/>
    <lineage>
        <taxon>Eukaryota</taxon>
        <taxon>Viridiplantae</taxon>
        <taxon>Streptophyta</taxon>
        <taxon>Embryophyta</taxon>
        <taxon>Tracheophyta</taxon>
        <taxon>Spermatophyta</taxon>
        <taxon>Magnoliopsida</taxon>
        <taxon>Liliopsida</taxon>
        <taxon>Poales</taxon>
        <taxon>Cyperaceae</taxon>
        <taxon>Cyperoideae</taxon>
        <taxon>Rhynchosporeae</taxon>
        <taxon>Rhynchospora</taxon>
    </lineage>
</organism>
<dbReference type="EMBL" id="JAMRDG010000002">
    <property type="protein sequence ID" value="KAJ3690985.1"/>
    <property type="molecule type" value="Genomic_DNA"/>
</dbReference>
<keyword evidence="5" id="KW-0677">Repeat</keyword>